<dbReference type="PROSITE" id="PS00108">
    <property type="entry name" value="PROTEIN_KINASE_ST"/>
    <property type="match status" value="1"/>
</dbReference>
<keyword evidence="10" id="KW-0812">Transmembrane</keyword>
<evidence type="ECO:0000256" key="8">
    <source>
        <dbReference type="ARBA" id="ARBA00047899"/>
    </source>
</evidence>
<keyword evidence="4" id="KW-0808">Transferase</keyword>
<comment type="catalytic activity">
    <reaction evidence="8">
        <text>L-threonyl-[protein] + ATP = O-phospho-L-threonyl-[protein] + ADP + H(+)</text>
        <dbReference type="Rhea" id="RHEA:46608"/>
        <dbReference type="Rhea" id="RHEA-COMP:11060"/>
        <dbReference type="Rhea" id="RHEA-COMP:11605"/>
        <dbReference type="ChEBI" id="CHEBI:15378"/>
        <dbReference type="ChEBI" id="CHEBI:30013"/>
        <dbReference type="ChEBI" id="CHEBI:30616"/>
        <dbReference type="ChEBI" id="CHEBI:61977"/>
        <dbReference type="ChEBI" id="CHEBI:456216"/>
        <dbReference type="EC" id="2.7.11.1"/>
    </reaction>
</comment>
<keyword evidence="10" id="KW-1133">Transmembrane helix</keyword>
<dbReference type="Pfam" id="PF00069">
    <property type="entry name" value="Pkinase"/>
    <property type="match status" value="1"/>
</dbReference>
<dbReference type="SUPFAM" id="SSF56112">
    <property type="entry name" value="Protein kinase-like (PK-like)"/>
    <property type="match status" value="1"/>
</dbReference>
<protein>
    <recommendedName>
        <fullName evidence="2">non-specific serine/threonine protein kinase</fullName>
        <ecNumber evidence="2">2.7.11.1</ecNumber>
    </recommendedName>
</protein>
<evidence type="ECO:0000256" key="4">
    <source>
        <dbReference type="ARBA" id="ARBA00022679"/>
    </source>
</evidence>
<dbReference type="InterPro" id="IPR008271">
    <property type="entry name" value="Ser/Thr_kinase_AS"/>
</dbReference>
<evidence type="ECO:0000256" key="6">
    <source>
        <dbReference type="ARBA" id="ARBA00022777"/>
    </source>
</evidence>
<dbReference type="EMBL" id="LR862142">
    <property type="protein sequence ID" value="CAD1822730.1"/>
    <property type="molecule type" value="Genomic_DNA"/>
</dbReference>
<evidence type="ECO:0000256" key="9">
    <source>
        <dbReference type="ARBA" id="ARBA00048679"/>
    </source>
</evidence>
<keyword evidence="5" id="KW-0547">Nucleotide-binding</keyword>
<evidence type="ECO:0000256" key="10">
    <source>
        <dbReference type="SAM" id="Phobius"/>
    </source>
</evidence>
<dbReference type="GO" id="GO:0004674">
    <property type="term" value="F:protein serine/threonine kinase activity"/>
    <property type="evidence" value="ECO:0007669"/>
    <property type="project" value="UniProtKB-KW"/>
</dbReference>
<evidence type="ECO:0000313" key="12">
    <source>
        <dbReference type="EMBL" id="CAD1822730.1"/>
    </source>
</evidence>
<feature type="domain" description="Protein kinase" evidence="11">
    <location>
        <begin position="1"/>
        <end position="158"/>
    </location>
</feature>
<feature type="transmembrane region" description="Helical" evidence="10">
    <location>
        <begin position="93"/>
        <end position="110"/>
    </location>
</feature>
<evidence type="ECO:0000256" key="5">
    <source>
        <dbReference type="ARBA" id="ARBA00022741"/>
    </source>
</evidence>
<accession>A0A6V7NVY6</accession>
<keyword evidence="3" id="KW-0723">Serine/threonine-protein kinase</keyword>
<evidence type="ECO:0000256" key="2">
    <source>
        <dbReference type="ARBA" id="ARBA00012513"/>
    </source>
</evidence>
<gene>
    <name evidence="12" type="ORF">CB5_LOCUS5941</name>
</gene>
<reference evidence="12" key="1">
    <citation type="submission" date="2020-07" db="EMBL/GenBank/DDBJ databases">
        <authorList>
            <person name="Lin J."/>
        </authorList>
    </citation>
    <scope>NUCLEOTIDE SEQUENCE</scope>
</reference>
<keyword evidence="10" id="KW-0472">Membrane</keyword>
<comment type="similarity">
    <text evidence="1">Belongs to the protein kinase superfamily. AGC Ser/Thr protein kinase family.</text>
</comment>
<evidence type="ECO:0000259" key="11">
    <source>
        <dbReference type="PROSITE" id="PS50011"/>
    </source>
</evidence>
<evidence type="ECO:0000256" key="1">
    <source>
        <dbReference type="ARBA" id="ARBA00009903"/>
    </source>
</evidence>
<dbReference type="AlphaFoldDB" id="A0A6V7NVY6"/>
<dbReference type="GO" id="GO:0005524">
    <property type="term" value="F:ATP binding"/>
    <property type="evidence" value="ECO:0007669"/>
    <property type="project" value="UniProtKB-KW"/>
</dbReference>
<organism evidence="12">
    <name type="scientific">Ananas comosus var. bracteatus</name>
    <name type="common">red pineapple</name>
    <dbReference type="NCBI Taxonomy" id="296719"/>
    <lineage>
        <taxon>Eukaryota</taxon>
        <taxon>Viridiplantae</taxon>
        <taxon>Streptophyta</taxon>
        <taxon>Embryophyta</taxon>
        <taxon>Tracheophyta</taxon>
        <taxon>Spermatophyta</taxon>
        <taxon>Magnoliopsida</taxon>
        <taxon>Liliopsida</taxon>
        <taxon>Poales</taxon>
        <taxon>Bromeliaceae</taxon>
        <taxon>Bromelioideae</taxon>
        <taxon>Ananas</taxon>
    </lineage>
</organism>
<proteinExistence type="inferred from homology"/>
<keyword evidence="7" id="KW-0067">ATP-binding</keyword>
<dbReference type="InterPro" id="IPR000719">
    <property type="entry name" value="Prot_kinase_dom"/>
</dbReference>
<evidence type="ECO:0000256" key="3">
    <source>
        <dbReference type="ARBA" id="ARBA00022527"/>
    </source>
</evidence>
<dbReference type="FunFam" id="1.10.510.10:FF:000294">
    <property type="entry name" value="Serine/threonine-protein kinase OXI1"/>
    <property type="match status" value="1"/>
</dbReference>
<evidence type="ECO:0000256" key="7">
    <source>
        <dbReference type="ARBA" id="ARBA00022840"/>
    </source>
</evidence>
<dbReference type="Gene3D" id="1.10.510.10">
    <property type="entry name" value="Transferase(Phosphotransferase) domain 1"/>
    <property type="match status" value="1"/>
</dbReference>
<dbReference type="InterPro" id="IPR011009">
    <property type="entry name" value="Kinase-like_dom_sf"/>
</dbReference>
<keyword evidence="6" id="KW-0418">Kinase</keyword>
<comment type="catalytic activity">
    <reaction evidence="9">
        <text>L-seryl-[protein] + ATP = O-phospho-L-seryl-[protein] + ADP + H(+)</text>
        <dbReference type="Rhea" id="RHEA:17989"/>
        <dbReference type="Rhea" id="RHEA-COMP:9863"/>
        <dbReference type="Rhea" id="RHEA-COMP:11604"/>
        <dbReference type="ChEBI" id="CHEBI:15378"/>
        <dbReference type="ChEBI" id="CHEBI:29999"/>
        <dbReference type="ChEBI" id="CHEBI:30616"/>
        <dbReference type="ChEBI" id="CHEBI:83421"/>
        <dbReference type="ChEBI" id="CHEBI:456216"/>
        <dbReference type="EC" id="2.7.11.1"/>
    </reaction>
</comment>
<dbReference type="PANTHER" id="PTHR45637">
    <property type="entry name" value="FLIPPASE KINASE 1-RELATED"/>
    <property type="match status" value="1"/>
</dbReference>
<name>A0A6V7NVY6_ANACO</name>
<sequence length="158" mass="16954">MRLGRRQVTWAVDAADTAANGVGGGRRWATSGAGTTANGAGLGQLRAVLDDVSGGHGSGRRRLGVAPSGEGGVIFVAVADAAATDREGKRSTVLLLFIFLFYFLFIYMYISRRFYAAELVLALEHLHGLGIVYRDLKPENVLIQDNGHLMLVDFDLST</sequence>
<dbReference type="EC" id="2.7.11.1" evidence="2"/>
<dbReference type="PROSITE" id="PS50011">
    <property type="entry name" value="PROTEIN_KINASE_DOM"/>
    <property type="match status" value="1"/>
</dbReference>